<feature type="transmembrane region" description="Helical" evidence="1">
    <location>
        <begin position="32"/>
        <end position="51"/>
    </location>
</feature>
<evidence type="ECO:0000313" key="2">
    <source>
        <dbReference type="EMBL" id="AXH96953.1"/>
    </source>
</evidence>
<dbReference type="KEGG" id="orn:DV701_13235"/>
<sequence>MTTQLDDFETRLLQSLRAEVAQRHQPRPRRGLLIVAGAAAAATAFIVVPALKPTPAFSVSEGNAGEIKVTITRPEDASGLERALVEHGINADITYLPDLQTCSPGRFQKSERATPGLMTSISDQSIAVTIPPGAVRDDETFVLTWSVLPMTDDEIADQNLDLPDHVTVVSGSHSNVDFAVASGPVSPCEPVLAPGSPSP</sequence>
<protein>
    <submittedName>
        <fullName evidence="2">Uncharacterized protein</fullName>
    </submittedName>
</protein>
<dbReference type="EMBL" id="CP031229">
    <property type="protein sequence ID" value="AXH96953.1"/>
    <property type="molecule type" value="Genomic_DNA"/>
</dbReference>
<dbReference type="Proteomes" id="UP000253790">
    <property type="component" value="Chromosome"/>
</dbReference>
<dbReference type="AlphaFoldDB" id="A0A345NPJ5"/>
<evidence type="ECO:0000256" key="1">
    <source>
        <dbReference type="SAM" id="Phobius"/>
    </source>
</evidence>
<keyword evidence="3" id="KW-1185">Reference proteome</keyword>
<keyword evidence="1" id="KW-0472">Membrane</keyword>
<name>A0A345NPJ5_9MICO</name>
<dbReference type="RefSeq" id="WP_114928893.1">
    <property type="nucleotide sequence ID" value="NZ_CP031229.1"/>
</dbReference>
<evidence type="ECO:0000313" key="3">
    <source>
        <dbReference type="Proteomes" id="UP000253790"/>
    </source>
</evidence>
<keyword evidence="1" id="KW-1133">Transmembrane helix</keyword>
<reference evidence="2 3" key="1">
    <citation type="submission" date="2018-07" db="EMBL/GenBank/DDBJ databases">
        <title>Complete genome sequencing of Ornithinimicrobium sp. AMA3305.</title>
        <authorList>
            <person name="Bae J.-W."/>
        </authorList>
    </citation>
    <scope>NUCLEOTIDE SEQUENCE [LARGE SCALE GENOMIC DNA]</scope>
    <source>
        <strain evidence="2 3">AMA3305</strain>
    </source>
</reference>
<dbReference type="OrthoDB" id="3785199at2"/>
<accession>A0A345NPJ5</accession>
<gene>
    <name evidence="2" type="ORF">DV701_13235</name>
</gene>
<proteinExistence type="predicted"/>
<organism evidence="2 3">
    <name type="scientific">Ornithinimicrobium avium</name>
    <dbReference type="NCBI Taxonomy" id="2283195"/>
    <lineage>
        <taxon>Bacteria</taxon>
        <taxon>Bacillati</taxon>
        <taxon>Actinomycetota</taxon>
        <taxon>Actinomycetes</taxon>
        <taxon>Micrococcales</taxon>
        <taxon>Ornithinimicrobiaceae</taxon>
        <taxon>Ornithinimicrobium</taxon>
    </lineage>
</organism>
<keyword evidence="1" id="KW-0812">Transmembrane</keyword>